<dbReference type="Gene3D" id="1.20.120.50">
    <property type="entry name" value="Hemerythrin-like"/>
    <property type="match status" value="1"/>
</dbReference>
<organism evidence="6 7">
    <name type="scientific">Geobacter soli</name>
    <dbReference type="NCBI Taxonomy" id="1510391"/>
    <lineage>
        <taxon>Bacteria</taxon>
        <taxon>Pseudomonadati</taxon>
        <taxon>Thermodesulfobacteriota</taxon>
        <taxon>Desulfuromonadia</taxon>
        <taxon>Geobacterales</taxon>
        <taxon>Geobacteraceae</taxon>
        <taxon>Geobacter</taxon>
    </lineage>
</organism>
<keyword evidence="4" id="KW-0408">Iron</keyword>
<dbReference type="InterPro" id="IPR016131">
    <property type="entry name" value="Haemerythrin_Fe_BS"/>
</dbReference>
<keyword evidence="2" id="KW-0561">Oxygen transport</keyword>
<sequence>MALISWSDSLSVKVKQFDDQHKKLVDMVNQLFDAMKAGKGNQVMGDILKSLIQYTQTHFAAEERVLKQHGYPDLEAHKKEHNALVMQVLDLQKQLQEGKSVLTQHVMTFLRDWLSKHIQGDDKKYGVYLNGKGIS</sequence>
<dbReference type="CDD" id="cd12107">
    <property type="entry name" value="Hemerythrin"/>
    <property type="match status" value="1"/>
</dbReference>
<keyword evidence="7" id="KW-1185">Reference proteome</keyword>
<keyword evidence="2" id="KW-0813">Transport</keyword>
<protein>
    <submittedName>
        <fullName evidence="6">Hemerythrin</fullName>
    </submittedName>
</protein>
<dbReference type="PROSITE" id="PS00550">
    <property type="entry name" value="HEMERYTHRINS"/>
    <property type="match status" value="1"/>
</dbReference>
<evidence type="ECO:0000256" key="3">
    <source>
        <dbReference type="ARBA" id="ARBA00022723"/>
    </source>
</evidence>
<evidence type="ECO:0000256" key="2">
    <source>
        <dbReference type="ARBA" id="ARBA00022621"/>
    </source>
</evidence>
<proteinExistence type="inferred from homology"/>
<dbReference type="EMBL" id="JXBL01000001">
    <property type="protein sequence ID" value="KIE44071.1"/>
    <property type="molecule type" value="Genomic_DNA"/>
</dbReference>
<dbReference type="PANTHER" id="PTHR37164">
    <property type="entry name" value="BACTERIOHEMERYTHRIN"/>
    <property type="match status" value="1"/>
</dbReference>
<evidence type="ECO:0000313" key="7">
    <source>
        <dbReference type="Proteomes" id="UP000031433"/>
    </source>
</evidence>
<evidence type="ECO:0000259" key="5">
    <source>
        <dbReference type="Pfam" id="PF01814"/>
    </source>
</evidence>
<dbReference type="GO" id="GO:0005344">
    <property type="term" value="F:oxygen carrier activity"/>
    <property type="evidence" value="ECO:0007669"/>
    <property type="project" value="UniProtKB-KW"/>
</dbReference>
<reference evidence="6 7" key="1">
    <citation type="submission" date="2015-01" db="EMBL/GenBank/DDBJ databases">
        <title>Genome sequence of the anaerobic bacterium Geobacter soli GSS01, a dissimilatory Fe(III) reducer from soil.</title>
        <authorList>
            <person name="Yang G."/>
            <person name="Zhou S."/>
        </authorList>
    </citation>
    <scope>NUCLEOTIDE SEQUENCE [LARGE SCALE GENOMIC DNA]</scope>
    <source>
        <strain evidence="6 7">GSS01</strain>
    </source>
</reference>
<feature type="domain" description="Hemerythrin-like" evidence="5">
    <location>
        <begin position="14"/>
        <end position="125"/>
    </location>
</feature>
<dbReference type="InterPro" id="IPR035938">
    <property type="entry name" value="Hemerythrin-like_sf"/>
</dbReference>
<name>A0A0C1R0P8_9BACT</name>
<dbReference type="InterPro" id="IPR012312">
    <property type="entry name" value="Hemerythrin-like"/>
</dbReference>
<evidence type="ECO:0000256" key="1">
    <source>
        <dbReference type="ARBA" id="ARBA00010587"/>
    </source>
</evidence>
<dbReference type="AlphaFoldDB" id="A0A0C1R0P8"/>
<dbReference type="GO" id="GO:0046872">
    <property type="term" value="F:metal ion binding"/>
    <property type="evidence" value="ECO:0007669"/>
    <property type="project" value="UniProtKB-KW"/>
</dbReference>
<dbReference type="InterPro" id="IPR050669">
    <property type="entry name" value="Hemerythrin"/>
</dbReference>
<dbReference type="SUPFAM" id="SSF47188">
    <property type="entry name" value="Hemerythrin-like"/>
    <property type="match status" value="1"/>
</dbReference>
<comment type="similarity">
    <text evidence="1">Belongs to the hemerythrin family.</text>
</comment>
<dbReference type="Pfam" id="PF01814">
    <property type="entry name" value="Hemerythrin"/>
    <property type="match status" value="1"/>
</dbReference>
<dbReference type="PANTHER" id="PTHR37164:SF1">
    <property type="entry name" value="BACTERIOHEMERYTHRIN"/>
    <property type="match status" value="1"/>
</dbReference>
<dbReference type="NCBIfam" id="TIGR02481">
    <property type="entry name" value="hemeryth_dom"/>
    <property type="match status" value="1"/>
</dbReference>
<dbReference type="InterPro" id="IPR012827">
    <property type="entry name" value="Hemerythrin_metal-bd"/>
</dbReference>
<dbReference type="RefSeq" id="WP_039647994.1">
    <property type="nucleotide sequence ID" value="NZ_JXBL01000001.1"/>
</dbReference>
<dbReference type="Proteomes" id="UP000031433">
    <property type="component" value="Unassembled WGS sequence"/>
</dbReference>
<gene>
    <name evidence="6" type="ORF">SE37_16300</name>
</gene>
<comment type="caution">
    <text evidence="6">The sequence shown here is derived from an EMBL/GenBank/DDBJ whole genome shotgun (WGS) entry which is preliminary data.</text>
</comment>
<evidence type="ECO:0000313" key="6">
    <source>
        <dbReference type="EMBL" id="KIE44071.1"/>
    </source>
</evidence>
<evidence type="ECO:0000256" key="4">
    <source>
        <dbReference type="ARBA" id="ARBA00023004"/>
    </source>
</evidence>
<keyword evidence="3" id="KW-0479">Metal-binding</keyword>
<accession>A0A0C1R0P8</accession>
<dbReference type="NCBIfam" id="NF033749">
    <property type="entry name" value="bact_hemeryth"/>
    <property type="match status" value="1"/>
</dbReference>